<proteinExistence type="predicted"/>
<evidence type="ECO:0000313" key="1">
    <source>
        <dbReference type="Proteomes" id="UP000095284"/>
    </source>
</evidence>
<sequence length="33" mass="3376">FAVTVDAPEYDAIPTAHLAFHTSQMSVAGAVAS</sequence>
<dbReference type="WBParaSite" id="BXY_1483800.1">
    <property type="protein sequence ID" value="BXY_1483800.1"/>
    <property type="gene ID" value="BXY_1483800"/>
</dbReference>
<dbReference type="Proteomes" id="UP000095284">
    <property type="component" value="Unplaced"/>
</dbReference>
<evidence type="ECO:0000313" key="2">
    <source>
        <dbReference type="WBParaSite" id="BXY_1483800.1"/>
    </source>
</evidence>
<name>A0A1I7SP48_BURXY</name>
<reference evidence="2" key="1">
    <citation type="submission" date="2016-11" db="UniProtKB">
        <authorList>
            <consortium name="WormBaseParasite"/>
        </authorList>
    </citation>
    <scope>IDENTIFICATION</scope>
</reference>
<protein>
    <submittedName>
        <fullName evidence="2">Cupin domain-containing protein</fullName>
    </submittedName>
</protein>
<accession>A0A1I7SP48</accession>
<dbReference type="AlphaFoldDB" id="A0A1I7SP48"/>
<organism evidence="1 2">
    <name type="scientific">Bursaphelenchus xylophilus</name>
    <name type="common">Pinewood nematode worm</name>
    <name type="synonym">Aphelenchoides xylophilus</name>
    <dbReference type="NCBI Taxonomy" id="6326"/>
    <lineage>
        <taxon>Eukaryota</taxon>
        <taxon>Metazoa</taxon>
        <taxon>Ecdysozoa</taxon>
        <taxon>Nematoda</taxon>
        <taxon>Chromadorea</taxon>
        <taxon>Rhabditida</taxon>
        <taxon>Tylenchina</taxon>
        <taxon>Tylenchomorpha</taxon>
        <taxon>Aphelenchoidea</taxon>
        <taxon>Aphelenchoididae</taxon>
        <taxon>Bursaphelenchus</taxon>
    </lineage>
</organism>